<comment type="subcellular location">
    <subcellularLocation>
        <location evidence="1 10">Cell membrane</location>
        <topology evidence="1 10">Multi-pass membrane protein</topology>
    </subcellularLocation>
</comment>
<dbReference type="InterPro" id="IPR022646">
    <property type="entry name" value="SecD/SecF_CS"/>
</dbReference>
<dbReference type="InterPro" id="IPR054384">
    <property type="entry name" value="SecDF_P1_head"/>
</dbReference>
<comment type="subunit">
    <text evidence="10">Forms a complex with SecF. Part of the essential Sec protein translocation apparatus which comprises SecA, SecYEG and auxiliary proteins SecDF-YajC and YidC.</text>
</comment>
<dbReference type="Pfam" id="PF21760">
    <property type="entry name" value="SecD_1st"/>
    <property type="match status" value="1"/>
</dbReference>
<feature type="transmembrane region" description="Helical" evidence="10">
    <location>
        <begin position="427"/>
        <end position="446"/>
    </location>
</feature>
<dbReference type="PANTHER" id="PTHR30081:SF1">
    <property type="entry name" value="PROTEIN TRANSLOCASE SUBUNIT SECD"/>
    <property type="match status" value="1"/>
</dbReference>
<keyword evidence="2 10" id="KW-0813">Transport</keyword>
<keyword evidence="4" id="KW-0997">Cell inner membrane</keyword>
<dbReference type="GO" id="GO:0043952">
    <property type="term" value="P:protein transport by the Sec complex"/>
    <property type="evidence" value="ECO:0007669"/>
    <property type="project" value="UniProtKB-UniRule"/>
</dbReference>
<dbReference type="GO" id="GO:0006605">
    <property type="term" value="P:protein targeting"/>
    <property type="evidence" value="ECO:0007669"/>
    <property type="project" value="UniProtKB-UniRule"/>
</dbReference>
<feature type="transmembrane region" description="Helical" evidence="10">
    <location>
        <begin position="503"/>
        <end position="526"/>
    </location>
</feature>
<evidence type="ECO:0000256" key="10">
    <source>
        <dbReference type="HAMAP-Rule" id="MF_01463"/>
    </source>
</evidence>
<dbReference type="STRING" id="121290.APY04_0417"/>
<comment type="similarity">
    <text evidence="10">Belongs to the SecD/SecF family. SecD subfamily.</text>
</comment>
<evidence type="ECO:0000256" key="4">
    <source>
        <dbReference type="ARBA" id="ARBA00022519"/>
    </source>
</evidence>
<accession>A0A120CXW1</accession>
<dbReference type="HAMAP" id="MF_01463_B">
    <property type="entry name" value="SecD_B"/>
    <property type="match status" value="1"/>
</dbReference>
<dbReference type="OrthoDB" id="9805019at2"/>
<evidence type="ECO:0000256" key="8">
    <source>
        <dbReference type="ARBA" id="ARBA00023010"/>
    </source>
</evidence>
<dbReference type="FunFam" id="1.20.1640.10:FF:000004">
    <property type="entry name" value="Protein translocase subunit SecD"/>
    <property type="match status" value="1"/>
</dbReference>
<evidence type="ECO:0000256" key="9">
    <source>
        <dbReference type="ARBA" id="ARBA00023136"/>
    </source>
</evidence>
<dbReference type="FunFam" id="3.30.1360.200:FF:000002">
    <property type="entry name" value="Preprotein translocase subunit SecD"/>
    <property type="match status" value="1"/>
</dbReference>
<dbReference type="NCBIfam" id="TIGR01129">
    <property type="entry name" value="secD"/>
    <property type="match status" value="1"/>
</dbReference>
<evidence type="ECO:0000259" key="12">
    <source>
        <dbReference type="Pfam" id="PF21760"/>
    </source>
</evidence>
<feature type="domain" description="Protein export membrane protein SecD/SecF C-terminal" evidence="11">
    <location>
        <begin position="355"/>
        <end position="525"/>
    </location>
</feature>
<dbReference type="GO" id="GO:0005886">
    <property type="term" value="C:plasma membrane"/>
    <property type="evidence" value="ECO:0007669"/>
    <property type="project" value="UniProtKB-SubCell"/>
</dbReference>
<dbReference type="Pfam" id="PF07549">
    <property type="entry name" value="Sec_GG"/>
    <property type="match status" value="1"/>
</dbReference>
<protein>
    <recommendedName>
        <fullName evidence="10">Protein translocase subunit SecD</fullName>
    </recommendedName>
</protein>
<keyword evidence="3 10" id="KW-1003">Cell membrane</keyword>
<dbReference type="InterPro" id="IPR048634">
    <property type="entry name" value="SecD_SecF_C"/>
</dbReference>
<dbReference type="InterPro" id="IPR005791">
    <property type="entry name" value="SecD"/>
</dbReference>
<dbReference type="GO" id="GO:0065002">
    <property type="term" value="P:intracellular protein transmembrane transport"/>
    <property type="evidence" value="ECO:0007669"/>
    <property type="project" value="UniProtKB-UniRule"/>
</dbReference>
<dbReference type="Gene3D" id="1.20.1640.10">
    <property type="entry name" value="Multidrug efflux transporter AcrB transmembrane domain"/>
    <property type="match status" value="1"/>
</dbReference>
<keyword evidence="9 10" id="KW-0472">Membrane</keyword>
<evidence type="ECO:0000256" key="3">
    <source>
        <dbReference type="ARBA" id="ARBA00022475"/>
    </source>
</evidence>
<evidence type="ECO:0000313" key="15">
    <source>
        <dbReference type="Proteomes" id="UP000059074"/>
    </source>
</evidence>
<keyword evidence="5 10" id="KW-0812">Transmembrane</keyword>
<sequence length="540" mass="57822">MLHFERWKIIAIVMTCMAGIFFTLPNFFSKETVESWPSWMPHRQLPLGLDLQGGAHLLLALDTKELEKDWLTTMRDDARKQLREAKVGFTGLGIVGNAVQVKISKPEELEKAKEALDKLVLPIGSALMGTGANDISVAVSGADTIMLAPTQPGMQHRISSAVSAAIETVNRRVNAMGTSESTVVRQGSDRILVQFPGLHDTTLLKDLIGQTAKLTFHSVHPTMSAEDAAQSRPPVGYKVYPGVEGEESGRSYLLRDSPVVSGEDLVDSQPGFDSRTNEPIISFRFNQSGARKFGNFTKDHVGQPFAIVLDNKVLSAPVIREPILGGSGQISGSFTVESANTLAVQLRSGALPAKLTVVEERSVGPSLGADSIEAGKLAGLVGLLLTAILTTVAYGTFGVIACVGLLVHGFLILALMTMIGATLTLPGIAGFVLTIGMAVDANVLIYERMREELRNGKSPIAAIENGFQRAFVTIFDSQLTTLFAAIIMFWLGSGPIRGFAVTLTLGILTSVFAAVTVTRLLVALWLKSAKSKGRITEVPV</sequence>
<dbReference type="InterPro" id="IPR022813">
    <property type="entry name" value="SecD/SecF_arch_bac"/>
</dbReference>
<name>A0A120CXW1_HYPSL</name>
<keyword evidence="8 10" id="KW-0811">Translocation</keyword>
<dbReference type="PANTHER" id="PTHR30081">
    <property type="entry name" value="PROTEIN-EXPORT MEMBRANE PROTEIN SEC"/>
    <property type="match status" value="1"/>
</dbReference>
<dbReference type="PATRIC" id="fig|121290.4.peg.2311"/>
<dbReference type="Gene3D" id="3.30.70.3400">
    <property type="match status" value="1"/>
</dbReference>
<feature type="transmembrane region" description="Helical" evidence="10">
    <location>
        <begin position="399"/>
        <end position="421"/>
    </location>
</feature>
<evidence type="ECO:0000259" key="13">
    <source>
        <dbReference type="Pfam" id="PF22599"/>
    </source>
</evidence>
<evidence type="ECO:0000256" key="7">
    <source>
        <dbReference type="ARBA" id="ARBA00022989"/>
    </source>
</evidence>
<dbReference type="Pfam" id="PF22599">
    <property type="entry name" value="SecDF_P1_head"/>
    <property type="match status" value="1"/>
</dbReference>
<dbReference type="InterPro" id="IPR048631">
    <property type="entry name" value="SecD_1st"/>
</dbReference>
<dbReference type="AlphaFoldDB" id="A0A120CXW1"/>
<feature type="transmembrane region" description="Helical" evidence="10">
    <location>
        <begin position="7"/>
        <end position="28"/>
    </location>
</feature>
<gene>
    <name evidence="10" type="primary">secD</name>
    <name evidence="14" type="ORF">APY04_0417</name>
</gene>
<keyword evidence="6 10" id="KW-0653">Protein transport</keyword>
<dbReference type="Proteomes" id="UP000059074">
    <property type="component" value="Unassembled WGS sequence"/>
</dbReference>
<feature type="transmembrane region" description="Helical" evidence="10">
    <location>
        <begin position="467"/>
        <end position="491"/>
    </location>
</feature>
<dbReference type="NCBIfam" id="TIGR00916">
    <property type="entry name" value="2A0604s01"/>
    <property type="match status" value="1"/>
</dbReference>
<dbReference type="GO" id="GO:0015450">
    <property type="term" value="F:protein-transporting ATPase activity"/>
    <property type="evidence" value="ECO:0007669"/>
    <property type="project" value="InterPro"/>
</dbReference>
<evidence type="ECO:0000256" key="2">
    <source>
        <dbReference type="ARBA" id="ARBA00022448"/>
    </source>
</evidence>
<dbReference type="RefSeq" id="WP_068459204.1">
    <property type="nucleotide sequence ID" value="NZ_LMTR01000020.1"/>
</dbReference>
<evidence type="ECO:0000313" key="14">
    <source>
        <dbReference type="EMBL" id="KWT71564.1"/>
    </source>
</evidence>
<dbReference type="Pfam" id="PF02355">
    <property type="entry name" value="SecD_SecF_C"/>
    <property type="match status" value="1"/>
</dbReference>
<dbReference type="SUPFAM" id="SSF82866">
    <property type="entry name" value="Multidrug efflux transporter AcrB transmembrane domain"/>
    <property type="match status" value="1"/>
</dbReference>
<evidence type="ECO:0000256" key="1">
    <source>
        <dbReference type="ARBA" id="ARBA00004651"/>
    </source>
</evidence>
<proteinExistence type="inferred from homology"/>
<organism evidence="14 15">
    <name type="scientific">Hyphomicrobium sulfonivorans</name>
    <dbReference type="NCBI Taxonomy" id="121290"/>
    <lineage>
        <taxon>Bacteria</taxon>
        <taxon>Pseudomonadati</taxon>
        <taxon>Pseudomonadota</taxon>
        <taxon>Alphaproteobacteria</taxon>
        <taxon>Hyphomicrobiales</taxon>
        <taxon>Hyphomicrobiaceae</taxon>
        <taxon>Hyphomicrobium</taxon>
    </lineage>
</organism>
<keyword evidence="7 10" id="KW-1133">Transmembrane helix</keyword>
<feature type="domain" description="SecDF P1 head subdomain" evidence="13">
    <location>
        <begin position="246"/>
        <end position="353"/>
    </location>
</feature>
<reference evidence="14 15" key="1">
    <citation type="submission" date="2015-10" db="EMBL/GenBank/DDBJ databases">
        <title>Transcriptomic analysis of a linuron degrading triple-species bacterial consortium.</title>
        <authorList>
            <person name="Albers P."/>
        </authorList>
    </citation>
    <scope>NUCLEOTIDE SEQUENCE [LARGE SCALE GENOMIC DNA]</scope>
    <source>
        <strain evidence="14 15">WDL6</strain>
    </source>
</reference>
<evidence type="ECO:0000256" key="6">
    <source>
        <dbReference type="ARBA" id="ARBA00022927"/>
    </source>
</evidence>
<keyword evidence="15" id="KW-1185">Reference proteome</keyword>
<dbReference type="InterPro" id="IPR055344">
    <property type="entry name" value="SecD_SecF_C_bact"/>
</dbReference>
<evidence type="ECO:0000256" key="5">
    <source>
        <dbReference type="ARBA" id="ARBA00022692"/>
    </source>
</evidence>
<comment type="function">
    <text evidence="10">Part of the Sec protein translocase complex. Interacts with the SecYEG preprotein conducting channel. SecDF uses the proton motive force (PMF) to complete protein translocation after the ATP-dependent function of SecA.</text>
</comment>
<evidence type="ECO:0000259" key="11">
    <source>
        <dbReference type="Pfam" id="PF02355"/>
    </source>
</evidence>
<comment type="caution">
    <text evidence="14">The sequence shown here is derived from an EMBL/GenBank/DDBJ whole genome shotgun (WGS) entry which is preliminary data.</text>
</comment>
<feature type="transmembrane region" description="Helical" evidence="10">
    <location>
        <begin position="377"/>
        <end position="394"/>
    </location>
</feature>
<feature type="domain" description="Protein translocase subunit SecDF P1" evidence="12">
    <location>
        <begin position="163"/>
        <end position="220"/>
    </location>
</feature>
<dbReference type="EMBL" id="LMTR01000020">
    <property type="protein sequence ID" value="KWT71564.1"/>
    <property type="molecule type" value="Genomic_DNA"/>
</dbReference>
<dbReference type="Gene3D" id="3.30.1360.200">
    <property type="match status" value="1"/>
</dbReference>